<dbReference type="Gene3D" id="3.40.1350.10">
    <property type="match status" value="1"/>
</dbReference>
<dbReference type="Proteomes" id="UP000184041">
    <property type="component" value="Unassembled WGS sequence"/>
</dbReference>
<keyword evidence="1 3" id="KW-0547">Nucleotide-binding</keyword>
<dbReference type="RefSeq" id="WP_211483135.1">
    <property type="nucleotide sequence ID" value="NZ_FQUS01000008.1"/>
</dbReference>
<keyword evidence="6" id="KW-1185">Reference proteome</keyword>
<organism evidence="5 6">
    <name type="scientific">Fodinibius roseus</name>
    <dbReference type="NCBI Taxonomy" id="1194090"/>
    <lineage>
        <taxon>Bacteria</taxon>
        <taxon>Pseudomonadati</taxon>
        <taxon>Balneolota</taxon>
        <taxon>Balneolia</taxon>
        <taxon>Balneolales</taxon>
        <taxon>Balneolaceae</taxon>
        <taxon>Fodinibius</taxon>
    </lineage>
</organism>
<dbReference type="InterPro" id="IPR011856">
    <property type="entry name" value="tRNA_endonuc-like_dom_sf"/>
</dbReference>
<dbReference type="CDD" id="cd22308">
    <property type="entry name" value="Af1548-like"/>
    <property type="match status" value="1"/>
</dbReference>
<proteinExistence type="predicted"/>
<feature type="domain" description="ATP-cone" evidence="4">
    <location>
        <begin position="16"/>
        <end position="97"/>
    </location>
</feature>
<evidence type="ECO:0000256" key="1">
    <source>
        <dbReference type="ARBA" id="ARBA00022741"/>
    </source>
</evidence>
<dbReference type="GO" id="GO:0005524">
    <property type="term" value="F:ATP binding"/>
    <property type="evidence" value="ECO:0007669"/>
    <property type="project" value="UniProtKB-UniRule"/>
</dbReference>
<dbReference type="AlphaFoldDB" id="A0A1M5B7B0"/>
<dbReference type="SUPFAM" id="SSF52980">
    <property type="entry name" value="Restriction endonuclease-like"/>
    <property type="match status" value="1"/>
</dbReference>
<sequence>MDTFLTLILDKNMAAINVTKASGEQEPYDESKLRRSLASAGAEKQLIDKIAGAVSDMLYDGISTQKIYKEAFRLLRQLSDRSAGRYKLKEAILELGPTGYPFEKFVGELLNRLGYTTQTGVIVEGNCVSHEIDVIAEKDNKHFMIECKFHNRKGHKCNVKIPLYIQSRFKDVEKNWSTQPGHRNKRHRGWVVTNTRFTEDALQYGTCAGLKLLSWDYPKHEGLKDLISEVNLHPITCLSTLHKEEKQFLLEQNVVFCMQLCEDHKILDPLGLDNRQQNKVLKEARAICNYNTIEQ</sequence>
<gene>
    <name evidence="5" type="ORF">SAMN05443144_10819</name>
</gene>
<evidence type="ECO:0000313" key="6">
    <source>
        <dbReference type="Proteomes" id="UP000184041"/>
    </source>
</evidence>
<dbReference type="GO" id="GO:0009307">
    <property type="term" value="P:DNA restriction-modification system"/>
    <property type="evidence" value="ECO:0007669"/>
    <property type="project" value="InterPro"/>
</dbReference>
<dbReference type="PROSITE" id="PS51161">
    <property type="entry name" value="ATP_CONE"/>
    <property type="match status" value="1"/>
</dbReference>
<dbReference type="InterPro" id="IPR007560">
    <property type="entry name" value="Restrct_endonuc_IV_Mrr"/>
</dbReference>
<protein>
    <submittedName>
        <fullName evidence="5">ATP cone domain-containing protein</fullName>
    </submittedName>
</protein>
<dbReference type="Pfam" id="PF03477">
    <property type="entry name" value="ATP-cone"/>
    <property type="match status" value="1"/>
</dbReference>
<dbReference type="GO" id="GO:0003677">
    <property type="term" value="F:DNA binding"/>
    <property type="evidence" value="ECO:0007669"/>
    <property type="project" value="InterPro"/>
</dbReference>
<dbReference type="InterPro" id="IPR054374">
    <property type="entry name" value="AF1548-like_C"/>
</dbReference>
<dbReference type="Pfam" id="PF22357">
    <property type="entry name" value="AF1548-like_C"/>
    <property type="match status" value="1"/>
</dbReference>
<name>A0A1M5B7B0_9BACT</name>
<evidence type="ECO:0000259" key="4">
    <source>
        <dbReference type="PROSITE" id="PS51161"/>
    </source>
</evidence>
<accession>A0A1M5B7B0</accession>
<dbReference type="Pfam" id="PF04471">
    <property type="entry name" value="Mrr_cat"/>
    <property type="match status" value="1"/>
</dbReference>
<dbReference type="InterPro" id="IPR011335">
    <property type="entry name" value="Restrct_endonuc-II-like"/>
</dbReference>
<evidence type="ECO:0000313" key="5">
    <source>
        <dbReference type="EMBL" id="SHF38403.1"/>
    </source>
</evidence>
<evidence type="ECO:0000256" key="3">
    <source>
        <dbReference type="PROSITE-ProRule" id="PRU00492"/>
    </source>
</evidence>
<reference evidence="5 6" key="1">
    <citation type="submission" date="2016-11" db="EMBL/GenBank/DDBJ databases">
        <authorList>
            <person name="Jaros S."/>
            <person name="Januszkiewicz K."/>
            <person name="Wedrychowicz H."/>
        </authorList>
    </citation>
    <scope>NUCLEOTIDE SEQUENCE [LARGE SCALE GENOMIC DNA]</scope>
    <source>
        <strain evidence="5 6">DSM 21986</strain>
    </source>
</reference>
<dbReference type="EMBL" id="FQUS01000008">
    <property type="protein sequence ID" value="SHF38403.1"/>
    <property type="molecule type" value="Genomic_DNA"/>
</dbReference>
<dbReference type="GO" id="GO:0004519">
    <property type="term" value="F:endonuclease activity"/>
    <property type="evidence" value="ECO:0007669"/>
    <property type="project" value="InterPro"/>
</dbReference>
<dbReference type="InterPro" id="IPR005144">
    <property type="entry name" value="ATP-cone_dom"/>
</dbReference>
<evidence type="ECO:0000256" key="2">
    <source>
        <dbReference type="ARBA" id="ARBA00022840"/>
    </source>
</evidence>
<dbReference type="STRING" id="1194090.SAMN05443144_10819"/>
<keyword evidence="2 3" id="KW-0067">ATP-binding</keyword>